<dbReference type="InterPro" id="IPR003018">
    <property type="entry name" value="GAF"/>
</dbReference>
<dbReference type="InterPro" id="IPR037522">
    <property type="entry name" value="HD_GYP_dom"/>
</dbReference>
<dbReference type="Gene3D" id="1.10.3210.10">
    <property type="entry name" value="Hypothetical protein af1432"/>
    <property type="match status" value="1"/>
</dbReference>
<dbReference type="SUPFAM" id="SSF109604">
    <property type="entry name" value="HD-domain/PDEase-like"/>
    <property type="match status" value="1"/>
</dbReference>
<dbReference type="InterPro" id="IPR029016">
    <property type="entry name" value="GAF-like_dom_sf"/>
</dbReference>
<gene>
    <name evidence="2" type="ORF">N0D28_06795</name>
</gene>
<dbReference type="PROSITE" id="PS51832">
    <property type="entry name" value="HD_GYP"/>
    <property type="match status" value="1"/>
</dbReference>
<feature type="domain" description="HD-GYP" evidence="1">
    <location>
        <begin position="201"/>
        <end position="395"/>
    </location>
</feature>
<keyword evidence="3" id="KW-1185">Reference proteome</keyword>
<organism evidence="2 3">
    <name type="scientific">Deinococcus rubellus</name>
    <dbReference type="NCBI Taxonomy" id="1889240"/>
    <lineage>
        <taxon>Bacteria</taxon>
        <taxon>Thermotogati</taxon>
        <taxon>Deinococcota</taxon>
        <taxon>Deinococci</taxon>
        <taxon>Deinococcales</taxon>
        <taxon>Deinococcaceae</taxon>
        <taxon>Deinococcus</taxon>
    </lineage>
</organism>
<dbReference type="InterPro" id="IPR006675">
    <property type="entry name" value="HDIG_dom"/>
</dbReference>
<dbReference type="InterPro" id="IPR052020">
    <property type="entry name" value="Cyclic_di-GMP/3'3'-cGAMP_PDE"/>
</dbReference>
<dbReference type="SMART" id="SM00471">
    <property type="entry name" value="HDc"/>
    <property type="match status" value="1"/>
</dbReference>
<evidence type="ECO:0000313" key="2">
    <source>
        <dbReference type="EMBL" id="UWX65356.1"/>
    </source>
</evidence>
<sequence length="395" mass="42188">MNSEISPTTFPPALLDSRDLTAQNVLTLIHIALEAADLGAGVVPTLDTLISHTAAVGAAYFQIGAQVAPQLGTQPGLVQPTPLIYQVRAAAGELPDTPGMQAIAAHGLPADTPLMQALYSRRTPMFFDDVAKQPQTAGFAELGVASLAAAPVLGMRGELLGAFLMHTFVAHAWNEEEVRLFSSVVGTIAALTARLAAEEQVTSAREAALRALGLALETRDRETQGHTDRVTLMASQLAAQFKLSHTEAQALRWGAYLHDIGKIAIADSILHKPGKLSEEEFALMRDHAVFGHNFASALGFLPPASLAVVAQHHERWDGQGYPGGLRGEEIHLLARIFALCDVYDALVSVRPYKPAWTPEEACAEIARQSGRHFDPQVTAAFFELLAAQTMAAASD</sequence>
<dbReference type="EMBL" id="CP104213">
    <property type="protein sequence ID" value="UWX65356.1"/>
    <property type="molecule type" value="Genomic_DNA"/>
</dbReference>
<evidence type="ECO:0000259" key="1">
    <source>
        <dbReference type="PROSITE" id="PS51832"/>
    </source>
</evidence>
<dbReference type="Pfam" id="PF13487">
    <property type="entry name" value="HD_5"/>
    <property type="match status" value="1"/>
</dbReference>
<name>A0ABY5YKY1_9DEIO</name>
<dbReference type="Gene3D" id="3.30.450.40">
    <property type="match status" value="1"/>
</dbReference>
<dbReference type="CDD" id="cd00077">
    <property type="entry name" value="HDc"/>
    <property type="match status" value="1"/>
</dbReference>
<dbReference type="SUPFAM" id="SSF55781">
    <property type="entry name" value="GAF domain-like"/>
    <property type="match status" value="1"/>
</dbReference>
<protein>
    <submittedName>
        <fullName evidence="2">HD-GYP domain-containing protein</fullName>
    </submittedName>
</protein>
<dbReference type="NCBIfam" id="TIGR00277">
    <property type="entry name" value="HDIG"/>
    <property type="match status" value="1"/>
</dbReference>
<dbReference type="PANTHER" id="PTHR45228:SF8">
    <property type="entry name" value="TWO-COMPONENT RESPONSE REGULATOR-RELATED"/>
    <property type="match status" value="1"/>
</dbReference>
<dbReference type="InterPro" id="IPR003607">
    <property type="entry name" value="HD/PDEase_dom"/>
</dbReference>
<reference evidence="2" key="1">
    <citation type="submission" date="2022-09" db="EMBL/GenBank/DDBJ databases">
        <title>genome sequence of Deinococcus rubellus.</title>
        <authorList>
            <person name="Srinivasan S."/>
        </authorList>
    </citation>
    <scope>NUCLEOTIDE SEQUENCE</scope>
    <source>
        <strain evidence="2">Ant6</strain>
    </source>
</reference>
<accession>A0ABY5YKY1</accession>
<dbReference type="RefSeq" id="WP_260561610.1">
    <property type="nucleotide sequence ID" value="NZ_BAABEC010000183.1"/>
</dbReference>
<proteinExistence type="predicted"/>
<dbReference type="Pfam" id="PF13185">
    <property type="entry name" value="GAF_2"/>
    <property type="match status" value="1"/>
</dbReference>
<dbReference type="Proteomes" id="UP001060261">
    <property type="component" value="Chromosome"/>
</dbReference>
<dbReference type="PANTHER" id="PTHR45228">
    <property type="entry name" value="CYCLIC DI-GMP PHOSPHODIESTERASE TM_0186-RELATED"/>
    <property type="match status" value="1"/>
</dbReference>
<evidence type="ECO:0000313" key="3">
    <source>
        <dbReference type="Proteomes" id="UP001060261"/>
    </source>
</evidence>